<dbReference type="Proteomes" id="UP000028521">
    <property type="component" value="Unassembled WGS sequence"/>
</dbReference>
<keyword evidence="4" id="KW-1185">Reference proteome</keyword>
<dbReference type="AlphaFoldDB" id="A0A084TKP3"/>
<evidence type="ECO:0000313" key="3">
    <source>
        <dbReference type="EMBL" id="KFB01279.1"/>
    </source>
</evidence>
<evidence type="ECO:0000259" key="2">
    <source>
        <dbReference type="Pfam" id="PF10988"/>
    </source>
</evidence>
<accession>A0A084TKP3</accession>
<dbReference type="EMBL" id="JPFK01000005">
    <property type="protein sequence ID" value="KFB01279.1"/>
    <property type="molecule type" value="Genomic_DNA"/>
</dbReference>
<reference evidence="3 4" key="1">
    <citation type="journal article" date="2014" name="Genome Announc.">
        <title>Draft Genome Sequence of the Algicidal Bacterium Mangrovimonas yunxiaonensis Strain LY01.</title>
        <authorList>
            <person name="Li Y."/>
            <person name="Zhu H."/>
            <person name="Li C."/>
            <person name="Zhang H."/>
            <person name="Chen Z."/>
            <person name="Zheng W."/>
            <person name="Xu H."/>
            <person name="Zheng T."/>
        </authorList>
    </citation>
    <scope>NUCLEOTIDE SEQUENCE [LARGE SCALE GENOMIC DNA]</scope>
    <source>
        <strain evidence="3 4">LY01</strain>
    </source>
</reference>
<name>A0A084TKP3_9FLAO</name>
<keyword evidence="1" id="KW-0732">Signal</keyword>
<gene>
    <name evidence="3" type="ORF">IA57_05460</name>
</gene>
<feature type="domain" description="Putative auto-transporter adhesin head GIN" evidence="2">
    <location>
        <begin position="28"/>
        <end position="207"/>
    </location>
</feature>
<dbReference type="InterPro" id="IPR021255">
    <property type="entry name" value="DUF2807"/>
</dbReference>
<dbReference type="eggNOG" id="ENOG5031S92">
    <property type="taxonomic scope" value="Bacteria"/>
</dbReference>
<dbReference type="OrthoDB" id="704821at2"/>
<proteinExistence type="predicted"/>
<protein>
    <recommendedName>
        <fullName evidence="2">Putative auto-transporter adhesin head GIN domain-containing protein</fullName>
    </recommendedName>
</protein>
<dbReference type="Gene3D" id="2.160.20.120">
    <property type="match status" value="1"/>
</dbReference>
<reference evidence="4" key="2">
    <citation type="submission" date="2014-07" db="EMBL/GenBank/DDBJ databases">
        <title>Genome sequence of Mangrovimonas yunxiaonensis.</title>
        <authorList>
            <person name="Li Y."/>
            <person name="Zheng T."/>
        </authorList>
    </citation>
    <scope>NUCLEOTIDE SEQUENCE [LARGE SCALE GENOMIC DNA]</scope>
    <source>
        <strain evidence="4">LY01</strain>
    </source>
</reference>
<feature type="signal peptide" evidence="1">
    <location>
        <begin position="1"/>
        <end position="18"/>
    </location>
</feature>
<dbReference type="RefSeq" id="WP_036120242.1">
    <property type="nucleotide sequence ID" value="NZ_BMET01000001.1"/>
</dbReference>
<sequence>MKNILFMLAVLLAFTANSQNTITKTVGEFTTLKAFDLIDVELIKAEENKVEISGKNAKDVAVINKNGVLKIRMKLEESFDGRDTYVKVYFTNLETIDANEGAFVASEHEFKQIELTLKAQEGALIKLQTQVTILDIKAITGGEVKTSGTAKKQLVNLSTGGLYSAKDLTAHDSEVTIVAGGEAKVKTLENLDIKIRAGGLVVVYGTPKNVTKNKALGGRIEYKN</sequence>
<dbReference type="STRING" id="1197477.IA57_05460"/>
<feature type="chain" id="PRO_5001782829" description="Putative auto-transporter adhesin head GIN domain-containing protein" evidence="1">
    <location>
        <begin position="19"/>
        <end position="224"/>
    </location>
</feature>
<dbReference type="Pfam" id="PF10988">
    <property type="entry name" value="DUF2807"/>
    <property type="match status" value="1"/>
</dbReference>
<comment type="caution">
    <text evidence="3">The sequence shown here is derived from an EMBL/GenBank/DDBJ whole genome shotgun (WGS) entry which is preliminary data.</text>
</comment>
<evidence type="ECO:0000256" key="1">
    <source>
        <dbReference type="SAM" id="SignalP"/>
    </source>
</evidence>
<evidence type="ECO:0000313" key="4">
    <source>
        <dbReference type="Proteomes" id="UP000028521"/>
    </source>
</evidence>
<organism evidence="3 4">
    <name type="scientific">Mangrovimonas yunxiaonensis</name>
    <dbReference type="NCBI Taxonomy" id="1197477"/>
    <lineage>
        <taxon>Bacteria</taxon>
        <taxon>Pseudomonadati</taxon>
        <taxon>Bacteroidota</taxon>
        <taxon>Flavobacteriia</taxon>
        <taxon>Flavobacteriales</taxon>
        <taxon>Flavobacteriaceae</taxon>
        <taxon>Mangrovimonas</taxon>
    </lineage>
</organism>